<evidence type="ECO:0000313" key="7">
    <source>
        <dbReference type="EMBL" id="MFB5267413.1"/>
    </source>
</evidence>
<dbReference type="Gene3D" id="2.60.40.420">
    <property type="entry name" value="Cupredoxins - blue copper proteins"/>
    <property type="match status" value="2"/>
</dbReference>
<keyword evidence="3" id="KW-0186">Copper</keyword>
<reference evidence="7 8" key="1">
    <citation type="submission" date="2024-09" db="EMBL/GenBank/DDBJ databases">
        <title>Paenibacillus zeirhizospherea sp. nov., isolated from surface of the maize (Zea mays) roots in a horticulture field, Hungary.</title>
        <authorList>
            <person name="Marton D."/>
            <person name="Farkas M."/>
            <person name="Bedics A."/>
            <person name="Toth E."/>
            <person name="Tancsics A."/>
            <person name="Boka K."/>
            <person name="Maroti G."/>
            <person name="Kriszt B."/>
            <person name="Cserhati M."/>
        </authorList>
    </citation>
    <scope>NUCLEOTIDE SEQUENCE [LARGE SCALE GENOMIC DNA]</scope>
    <source>
        <strain evidence="7 8">KCTC 33519</strain>
    </source>
</reference>
<evidence type="ECO:0000256" key="3">
    <source>
        <dbReference type="ARBA" id="ARBA00023008"/>
    </source>
</evidence>
<feature type="domain" description="Plastocyanin-like" evidence="6">
    <location>
        <begin position="83"/>
        <end position="186"/>
    </location>
</feature>
<keyword evidence="1" id="KW-0479">Metal-binding</keyword>
<name>A0ABV5AT83_9BACL</name>
<dbReference type="PANTHER" id="PTHR11709:SF394">
    <property type="entry name" value="FI03373P-RELATED"/>
    <property type="match status" value="1"/>
</dbReference>
<organism evidence="7 8">
    <name type="scientific">Paenibacillus enshidis</name>
    <dbReference type="NCBI Taxonomy" id="1458439"/>
    <lineage>
        <taxon>Bacteria</taxon>
        <taxon>Bacillati</taxon>
        <taxon>Bacillota</taxon>
        <taxon>Bacilli</taxon>
        <taxon>Bacillales</taxon>
        <taxon>Paenibacillaceae</taxon>
        <taxon>Paenibacillus</taxon>
    </lineage>
</organism>
<dbReference type="RefSeq" id="WP_375355401.1">
    <property type="nucleotide sequence ID" value="NZ_JBHHMI010000008.1"/>
</dbReference>
<evidence type="ECO:0000259" key="6">
    <source>
        <dbReference type="Pfam" id="PF07732"/>
    </source>
</evidence>
<dbReference type="Proteomes" id="UP001580346">
    <property type="component" value="Unassembled WGS sequence"/>
</dbReference>
<dbReference type="CDD" id="cd13860">
    <property type="entry name" value="CuRO_1_2dMco_1"/>
    <property type="match status" value="1"/>
</dbReference>
<evidence type="ECO:0000256" key="4">
    <source>
        <dbReference type="SAM" id="SignalP"/>
    </source>
</evidence>
<feature type="chain" id="PRO_5046711827" evidence="4">
    <location>
        <begin position="23"/>
        <end position="525"/>
    </location>
</feature>
<protein>
    <submittedName>
        <fullName evidence="7">Multicopper oxidase family protein</fullName>
    </submittedName>
</protein>
<feature type="signal peptide" evidence="4">
    <location>
        <begin position="1"/>
        <end position="22"/>
    </location>
</feature>
<feature type="domain" description="Plastocyanin-like" evidence="5">
    <location>
        <begin position="237"/>
        <end position="346"/>
    </location>
</feature>
<dbReference type="EMBL" id="JBHHMI010000008">
    <property type="protein sequence ID" value="MFB5267413.1"/>
    <property type="molecule type" value="Genomic_DNA"/>
</dbReference>
<sequence length="525" mass="57615">MRKKYKTYMVIAVMTSLSLLLAACTNAVTGGMDHSQMDMGDGKISAEDIKKSSAPLVETPQVLSGNKINLSASEGQLDVGNDKTIPVYTFNNSIPGPQIRVKEGEKVSITLTNNLPVPTTIHWHGLPVPNAMDGIPGVTQNAIQPGEAFTYSFTATTPGTYWYHSHQDAVNQLDKGLYGSFVVEDASKSSDRDFTLMLDEWASSGTTSMDGMNMTDMDGMDMSNTESSGGEEAAHDMSMYDLYTINGKTGTATQTLTVKKGEKVRLRLINAGFLTHPMHLHGHDFRVVALDGQSLNEPTALKDQLISIAPGERYDIEFVADNPGEWLLEEHGDDPKVEGMRVKIAYEEHDGTSNDAENSSTTLPTFDMTSYGKADKKGLTPYQFYDVRYTMELGTKEQDGETVYTLNGKTYPDTENIVVKKGDKVLVRMVNNSATDDHPMHLHGHFFQVLSKNGTDLTGSRVLKDTVNLKPGEEVIVAFIADNPGNWMFHCHDLHHASAGMVTEVTYSDFKSTFVNDPKAGNKPE</sequence>
<dbReference type="Pfam" id="PF07732">
    <property type="entry name" value="Cu-oxidase_3"/>
    <property type="match status" value="1"/>
</dbReference>
<keyword evidence="2" id="KW-0560">Oxidoreductase</keyword>
<comment type="caution">
    <text evidence="7">The sequence shown here is derived from an EMBL/GenBank/DDBJ whole genome shotgun (WGS) entry which is preliminary data.</text>
</comment>
<dbReference type="InterPro" id="IPR011706">
    <property type="entry name" value="Cu-oxidase_C"/>
</dbReference>
<dbReference type="InterPro" id="IPR011707">
    <property type="entry name" value="Cu-oxidase-like_N"/>
</dbReference>
<dbReference type="InterPro" id="IPR008972">
    <property type="entry name" value="Cupredoxin"/>
</dbReference>
<dbReference type="PROSITE" id="PS51257">
    <property type="entry name" value="PROKAR_LIPOPROTEIN"/>
    <property type="match status" value="1"/>
</dbReference>
<dbReference type="Pfam" id="PF07731">
    <property type="entry name" value="Cu-oxidase_2"/>
    <property type="match status" value="2"/>
</dbReference>
<evidence type="ECO:0000313" key="8">
    <source>
        <dbReference type="Proteomes" id="UP001580346"/>
    </source>
</evidence>
<dbReference type="CDD" id="cd04202">
    <property type="entry name" value="CuRO_D2_2dMcoN_like"/>
    <property type="match status" value="2"/>
</dbReference>
<dbReference type="InterPro" id="IPR033138">
    <property type="entry name" value="Cu_oxidase_CS"/>
</dbReference>
<evidence type="ECO:0000259" key="5">
    <source>
        <dbReference type="Pfam" id="PF07731"/>
    </source>
</evidence>
<dbReference type="PANTHER" id="PTHR11709">
    <property type="entry name" value="MULTI-COPPER OXIDASE"/>
    <property type="match status" value="1"/>
</dbReference>
<keyword evidence="8" id="KW-1185">Reference proteome</keyword>
<dbReference type="SUPFAM" id="SSF49503">
    <property type="entry name" value="Cupredoxins"/>
    <property type="match status" value="3"/>
</dbReference>
<accession>A0ABV5AT83</accession>
<evidence type="ECO:0000256" key="1">
    <source>
        <dbReference type="ARBA" id="ARBA00022723"/>
    </source>
</evidence>
<feature type="domain" description="Plastocyanin-like" evidence="5">
    <location>
        <begin position="394"/>
        <end position="508"/>
    </location>
</feature>
<dbReference type="InterPro" id="IPR002355">
    <property type="entry name" value="Cu_oxidase_Cu_BS"/>
</dbReference>
<proteinExistence type="predicted"/>
<gene>
    <name evidence="7" type="ORF">ACE41H_11550</name>
</gene>
<dbReference type="PROSITE" id="PS00080">
    <property type="entry name" value="MULTICOPPER_OXIDASE2"/>
    <property type="match status" value="1"/>
</dbReference>
<dbReference type="InterPro" id="IPR045087">
    <property type="entry name" value="Cu-oxidase_fam"/>
</dbReference>
<evidence type="ECO:0000256" key="2">
    <source>
        <dbReference type="ARBA" id="ARBA00023002"/>
    </source>
</evidence>
<dbReference type="PROSITE" id="PS00079">
    <property type="entry name" value="MULTICOPPER_OXIDASE1"/>
    <property type="match status" value="1"/>
</dbReference>
<keyword evidence="4" id="KW-0732">Signal</keyword>